<reference evidence="2" key="1">
    <citation type="journal article" date="2021" name="Proc. Natl. Acad. Sci. U.S.A.">
        <title>Three genomes in the algal genus Volvox reveal the fate of a haploid sex-determining region after a transition to homothallism.</title>
        <authorList>
            <person name="Yamamoto K."/>
            <person name="Hamaji T."/>
            <person name="Kawai-Toyooka H."/>
            <person name="Matsuzaki R."/>
            <person name="Takahashi F."/>
            <person name="Nishimura Y."/>
            <person name="Kawachi M."/>
            <person name="Noguchi H."/>
            <person name="Minakuchi Y."/>
            <person name="Umen J.G."/>
            <person name="Toyoda A."/>
            <person name="Nozaki H."/>
        </authorList>
    </citation>
    <scope>NUCLEOTIDE SEQUENCE</scope>
    <source>
        <strain evidence="2">NIES-3786</strain>
    </source>
</reference>
<keyword evidence="3" id="KW-1185">Reference proteome</keyword>
<evidence type="ECO:0000313" key="3">
    <source>
        <dbReference type="Proteomes" id="UP000747110"/>
    </source>
</evidence>
<organism evidence="2 3">
    <name type="scientific">Volvox reticuliferus</name>
    <dbReference type="NCBI Taxonomy" id="1737510"/>
    <lineage>
        <taxon>Eukaryota</taxon>
        <taxon>Viridiplantae</taxon>
        <taxon>Chlorophyta</taxon>
        <taxon>core chlorophytes</taxon>
        <taxon>Chlorophyceae</taxon>
        <taxon>CS clade</taxon>
        <taxon>Chlamydomonadales</taxon>
        <taxon>Volvocaceae</taxon>
        <taxon>Volvox</taxon>
    </lineage>
</organism>
<gene>
    <name evidence="2" type="ORF">Vretifemale_19535</name>
</gene>
<proteinExistence type="predicted"/>
<protein>
    <submittedName>
        <fullName evidence="2">Uncharacterized protein</fullName>
    </submittedName>
</protein>
<evidence type="ECO:0000313" key="2">
    <source>
        <dbReference type="EMBL" id="GIL92039.1"/>
    </source>
</evidence>
<sequence length="256" mass="26759">MQPVSKPQRDVLLKARRLLAKDPAAAAALNVREEAAAAAAASDDAYSGSSSLHTDKEGSRSEFRSVPRLGSGVLASEHLERCLAFCVMCLDEGMCKQLFGDRGGCSATTISGGTSGAAGSAAGGQATRGAVATGCVPMYLLPAVAWPPTWSGLGGRGLDCSSGSRSRPLATGLSLSRPTLLSLLDEVLVRAPCPALCCNAKALLREAMSLGWRSPPPHQLRLMDPCALAWMEAPQLAQRDEKEIEGERRQMEGGLP</sequence>
<accession>A0A8J4G0U0</accession>
<evidence type="ECO:0000256" key="1">
    <source>
        <dbReference type="SAM" id="MobiDB-lite"/>
    </source>
</evidence>
<dbReference type="OrthoDB" id="2320933at2759"/>
<dbReference type="EMBL" id="BNCP01000072">
    <property type="protein sequence ID" value="GIL92039.1"/>
    <property type="molecule type" value="Genomic_DNA"/>
</dbReference>
<feature type="region of interest" description="Disordered" evidence="1">
    <location>
        <begin position="40"/>
        <end position="63"/>
    </location>
</feature>
<comment type="caution">
    <text evidence="2">The sequence shown here is derived from an EMBL/GenBank/DDBJ whole genome shotgun (WGS) entry which is preliminary data.</text>
</comment>
<dbReference type="AlphaFoldDB" id="A0A8J4G0U0"/>
<feature type="compositionally biased region" description="Basic and acidic residues" evidence="1">
    <location>
        <begin position="53"/>
        <end position="63"/>
    </location>
</feature>
<name>A0A8J4G0U0_9CHLO</name>
<dbReference type="Proteomes" id="UP000747110">
    <property type="component" value="Unassembled WGS sequence"/>
</dbReference>
<feature type="compositionally biased region" description="Low complexity" evidence="1">
    <location>
        <begin position="40"/>
        <end position="51"/>
    </location>
</feature>